<dbReference type="Proteomes" id="UP001304683">
    <property type="component" value="Chromosome"/>
</dbReference>
<sequence length="232" mass="24654">MLQVSQPSSWFDNTAKAMESALLGLPGVLSSHVEVDAEGRVQAIHLLAGPGRAEHQLLRDVQSLMAISFGQEVERGIVQVTRVGGGDEYGQSRLRLLRHRLESEGTQVGVVVELGNGDQVFRGEARGNRSPTALLRMAAVATARAVVAALYRMVEVEVFSVQRVRLGHRSVALVGITAGGGILSPQEYVGAVLIKLDETEATCRAVLDGVNRFFALAGQMAPEGTGGQSTNV</sequence>
<reference evidence="1 2" key="1">
    <citation type="submission" date="2023-08" db="EMBL/GenBank/DDBJ databases">
        <title>Genome sequence of Thermaerobacter compostii strain Ins1, a spore-forming filamentous bacterium isolated from a deep geothermal reservoir.</title>
        <authorList>
            <person name="Bregnard D."/>
            <person name="Gonzalez D."/>
            <person name="Junier P."/>
        </authorList>
    </citation>
    <scope>NUCLEOTIDE SEQUENCE [LARGE SCALE GENOMIC DNA]</scope>
    <source>
        <strain evidence="1 2">Ins1</strain>
    </source>
</reference>
<accession>A0ABZ0QS84</accession>
<protein>
    <submittedName>
        <fullName evidence="1">Uncharacterized protein</fullName>
    </submittedName>
</protein>
<keyword evidence="2" id="KW-1185">Reference proteome</keyword>
<name>A0ABZ0QS84_9FIRM</name>
<gene>
    <name evidence="1" type="ORF">Q5761_00820</name>
</gene>
<evidence type="ECO:0000313" key="2">
    <source>
        <dbReference type="Proteomes" id="UP001304683"/>
    </source>
</evidence>
<evidence type="ECO:0000313" key="1">
    <source>
        <dbReference type="EMBL" id="WPD19248.1"/>
    </source>
</evidence>
<dbReference type="RefSeq" id="WP_243123728.1">
    <property type="nucleotide sequence ID" value="NZ_CP132508.1"/>
</dbReference>
<organism evidence="1 2">
    <name type="scientific">Thermaerobacter composti</name>
    <dbReference type="NCBI Taxonomy" id="554949"/>
    <lineage>
        <taxon>Bacteria</taxon>
        <taxon>Bacillati</taxon>
        <taxon>Bacillota</taxon>
        <taxon>Clostridia</taxon>
        <taxon>Eubacteriales</taxon>
        <taxon>Clostridiales Family XVII. Incertae Sedis</taxon>
        <taxon>Thermaerobacter</taxon>
    </lineage>
</organism>
<dbReference type="EMBL" id="CP132508">
    <property type="protein sequence ID" value="WPD19248.1"/>
    <property type="molecule type" value="Genomic_DNA"/>
</dbReference>
<proteinExistence type="predicted"/>